<proteinExistence type="predicted"/>
<reference evidence="2" key="1">
    <citation type="journal article" date="2014" name="Nat. Commun.">
        <title>The emerging biofuel crop Camelina sativa retains a highly undifferentiated hexaploid genome structure.</title>
        <authorList>
            <person name="Kagale S."/>
            <person name="Koh C."/>
            <person name="Nixon J."/>
            <person name="Bollina V."/>
            <person name="Clarke W.E."/>
            <person name="Tuteja R."/>
            <person name="Spillane C."/>
            <person name="Robinson S.J."/>
            <person name="Links M.G."/>
            <person name="Clarke C."/>
            <person name="Higgins E.E."/>
            <person name="Huebert T."/>
            <person name="Sharpe A.G."/>
            <person name="Parkin I.A."/>
        </authorList>
    </citation>
    <scope>NUCLEOTIDE SEQUENCE [LARGE SCALE GENOMIC DNA]</scope>
    <source>
        <strain evidence="2">cv. DH55</strain>
    </source>
</reference>
<dbReference type="Proteomes" id="UP000694864">
    <property type="component" value="Chromosome 10"/>
</dbReference>
<dbReference type="SMART" id="SM00256">
    <property type="entry name" value="FBOX"/>
    <property type="match status" value="1"/>
</dbReference>
<sequence length="390" mass="45237">MRLRQKHVSKEENGHTLPFDLFDEIFSRLSAKTIARCRCVSKLWSSILHRPHFTDRFLKISSARPQLLFTFKLNGKCLFFSSPQPLNPDENLSLIATNHHMCFRTRTGSCGINAPIRGLLCTENVWLKDGYNGLKAMVYNPSTGQSITLPKVRTRRDEAITYLGYDPINKQVKVLWMSLCSRLRNAKEHQVLTVGVRNLSWRKIECSLPHYPLSAGICINGVLYYIADRNKTTPKPRFPKPYTVVCFDALSEKFTFINQALDNKVERCSTLINYTGKLGVLRHDNYFDRNTTNLELWVLDDIEKHKWLIKIHVFPPLWRNLVPYTRLNIVGMTDNGEFVFSAAVLRDAFYIIYYNVEKNTIVRVEIQGIGPVSRQEIYTFIDHVEDIKRM</sequence>
<reference evidence="3" key="2">
    <citation type="submission" date="2025-08" db="UniProtKB">
        <authorList>
            <consortium name="RefSeq"/>
        </authorList>
    </citation>
    <scope>IDENTIFICATION</scope>
    <source>
        <tissue evidence="3">Leaf</tissue>
    </source>
</reference>
<dbReference type="Pfam" id="PF08268">
    <property type="entry name" value="FBA_3"/>
    <property type="match status" value="1"/>
</dbReference>
<accession>A0ABM0U6T8</accession>
<dbReference type="PANTHER" id="PTHR31111:SF125">
    <property type="entry name" value="F-BOX PROTEIN CPR30-LIKE"/>
    <property type="match status" value="1"/>
</dbReference>
<protein>
    <submittedName>
        <fullName evidence="3">F-box protein At3g49450-like</fullName>
    </submittedName>
</protein>
<dbReference type="Pfam" id="PF00646">
    <property type="entry name" value="F-box"/>
    <property type="match status" value="1"/>
</dbReference>
<dbReference type="CDD" id="cd22157">
    <property type="entry name" value="F-box_AtFBW1-like"/>
    <property type="match status" value="1"/>
</dbReference>
<evidence type="ECO:0000259" key="1">
    <source>
        <dbReference type="PROSITE" id="PS50181"/>
    </source>
</evidence>
<dbReference type="RefSeq" id="XP_010436818.1">
    <property type="nucleotide sequence ID" value="XM_010438516.1"/>
</dbReference>
<dbReference type="PANTHER" id="PTHR31111">
    <property type="entry name" value="BNAA05G37150D PROTEIN-RELATED"/>
    <property type="match status" value="1"/>
</dbReference>
<dbReference type="InterPro" id="IPR001810">
    <property type="entry name" value="F-box_dom"/>
</dbReference>
<dbReference type="InterPro" id="IPR013187">
    <property type="entry name" value="F-box-assoc_dom_typ3"/>
</dbReference>
<keyword evidence="2" id="KW-1185">Reference proteome</keyword>
<dbReference type="SUPFAM" id="SSF81383">
    <property type="entry name" value="F-box domain"/>
    <property type="match status" value="1"/>
</dbReference>
<evidence type="ECO:0000313" key="3">
    <source>
        <dbReference type="RefSeq" id="XP_010436818.1"/>
    </source>
</evidence>
<dbReference type="InterPro" id="IPR036047">
    <property type="entry name" value="F-box-like_dom_sf"/>
</dbReference>
<gene>
    <name evidence="3" type="primary">LOC104720633</name>
</gene>
<dbReference type="InterPro" id="IPR017451">
    <property type="entry name" value="F-box-assoc_interact_dom"/>
</dbReference>
<dbReference type="GeneID" id="104720633"/>
<organism evidence="2 3">
    <name type="scientific">Camelina sativa</name>
    <name type="common">False flax</name>
    <name type="synonym">Myagrum sativum</name>
    <dbReference type="NCBI Taxonomy" id="90675"/>
    <lineage>
        <taxon>Eukaryota</taxon>
        <taxon>Viridiplantae</taxon>
        <taxon>Streptophyta</taxon>
        <taxon>Embryophyta</taxon>
        <taxon>Tracheophyta</taxon>
        <taxon>Spermatophyta</taxon>
        <taxon>Magnoliopsida</taxon>
        <taxon>eudicotyledons</taxon>
        <taxon>Gunneridae</taxon>
        <taxon>Pentapetalae</taxon>
        <taxon>rosids</taxon>
        <taxon>malvids</taxon>
        <taxon>Brassicales</taxon>
        <taxon>Brassicaceae</taxon>
        <taxon>Camelineae</taxon>
        <taxon>Camelina</taxon>
    </lineage>
</organism>
<name>A0ABM0U6T8_CAMSA</name>
<evidence type="ECO:0000313" key="2">
    <source>
        <dbReference type="Proteomes" id="UP000694864"/>
    </source>
</evidence>
<dbReference type="Gene3D" id="1.20.1280.50">
    <property type="match status" value="1"/>
</dbReference>
<feature type="domain" description="F-box" evidence="1">
    <location>
        <begin position="11"/>
        <end position="60"/>
    </location>
</feature>
<dbReference type="PROSITE" id="PS50181">
    <property type="entry name" value="FBOX"/>
    <property type="match status" value="1"/>
</dbReference>
<dbReference type="NCBIfam" id="TIGR01640">
    <property type="entry name" value="F_box_assoc_1"/>
    <property type="match status" value="1"/>
</dbReference>